<keyword evidence="3" id="KW-0732">Signal</keyword>
<keyword evidence="2" id="KW-0378">Hydrolase</keyword>
<proteinExistence type="inferred from homology"/>
<feature type="signal peptide" evidence="3">
    <location>
        <begin position="1"/>
        <end position="20"/>
    </location>
</feature>
<sequence length="494" mass="54575">MTLKINIIYCLFFLITLSSAIKISIGNNNNDDDGDYYTASVLEFSPSLIYSEKDIISNLKAFEYYANLASKNGSQIIVFPEYGIASGNFNTRDSILPYLEYIPDPKASNEPIIPCRNIEFKNRTILETLSCIAKQNNIVVVADMGDIQPCTNSSSTNDCPSDGRFQFNTLVAFSEAGELIARYHKSHLYNEPFFNPSPTPDPITFTTSFNVTFGMLICFDIMFGQPQTDLIQQYNIKNLVYATEWVNVNYAYAREIQQSWSRLNGANILAANIGMASFFSGSGIYSNGNVLNSFVNPTMKPMTQLLTAKVPKDPSQANIADKQQHSNHHHYQNNIVNELIRSPTSINLTMVPFEPNCQTDAPPITVTADNNGLHCQFTYSSPHMASGASSIPLFSLIAYSGNFNDFFNAQICAVSICSGSTADTCMNNVFDSSIYFDSVSIQGNFESGYHIAPTITTVPIANYFGDYKSGSNAITVSNITNPFLGVGLFSIEWD</sequence>
<dbReference type="Gene3D" id="3.60.110.10">
    <property type="entry name" value="Carbon-nitrogen hydrolase"/>
    <property type="match status" value="1"/>
</dbReference>
<reference evidence="5" key="1">
    <citation type="submission" date="2020-01" db="EMBL/GenBank/DDBJ databases">
        <title>Development of genomics and gene disruption for Polysphondylium violaceum indicates a role for the polyketide synthase stlB in stalk morphogenesis.</title>
        <authorList>
            <person name="Narita B."/>
            <person name="Kawabe Y."/>
            <person name="Kin K."/>
            <person name="Saito T."/>
            <person name="Gibbs R."/>
            <person name="Kuspa A."/>
            <person name="Muzny D."/>
            <person name="Queller D."/>
            <person name="Richards S."/>
            <person name="Strassman J."/>
            <person name="Sucgang R."/>
            <person name="Worley K."/>
            <person name="Schaap P."/>
        </authorList>
    </citation>
    <scope>NUCLEOTIDE SEQUENCE</scope>
    <source>
        <strain evidence="5">QSvi11</strain>
    </source>
</reference>
<feature type="chain" id="PRO_5035269939" description="CN hydrolase domain-containing protein" evidence="3">
    <location>
        <begin position="21"/>
        <end position="494"/>
    </location>
</feature>
<gene>
    <name evidence="5" type="ORF">CYY_010175</name>
</gene>
<evidence type="ECO:0000256" key="1">
    <source>
        <dbReference type="ARBA" id="ARBA00008225"/>
    </source>
</evidence>
<dbReference type="OrthoDB" id="10250282at2759"/>
<evidence type="ECO:0000313" key="6">
    <source>
        <dbReference type="Proteomes" id="UP000695562"/>
    </source>
</evidence>
<evidence type="ECO:0000256" key="3">
    <source>
        <dbReference type="SAM" id="SignalP"/>
    </source>
</evidence>
<dbReference type="PROSITE" id="PS50263">
    <property type="entry name" value="CN_HYDROLASE"/>
    <property type="match status" value="1"/>
</dbReference>
<name>A0A8J4PJY3_9MYCE</name>
<dbReference type="GO" id="GO:0016787">
    <property type="term" value="F:hydrolase activity"/>
    <property type="evidence" value="ECO:0007669"/>
    <property type="project" value="UniProtKB-KW"/>
</dbReference>
<dbReference type="EMBL" id="AJWJ01000957">
    <property type="protein sequence ID" value="KAF2068499.1"/>
    <property type="molecule type" value="Genomic_DNA"/>
</dbReference>
<accession>A0A8J4PJY3</accession>
<dbReference type="SUPFAM" id="SSF56317">
    <property type="entry name" value="Carbon-nitrogen hydrolase"/>
    <property type="match status" value="1"/>
</dbReference>
<evidence type="ECO:0000259" key="4">
    <source>
        <dbReference type="PROSITE" id="PS50263"/>
    </source>
</evidence>
<dbReference type="AlphaFoldDB" id="A0A8J4PJY3"/>
<dbReference type="PANTHER" id="PTHR10609:SF27">
    <property type="entry name" value="CN HYDROLASE DOMAIN-CONTAINING PROTEIN-RELATED"/>
    <property type="match status" value="1"/>
</dbReference>
<feature type="domain" description="CN hydrolase" evidence="4">
    <location>
        <begin position="37"/>
        <end position="312"/>
    </location>
</feature>
<dbReference type="PANTHER" id="PTHR10609">
    <property type="entry name" value="BIOTINIDASE-RELATED"/>
    <property type="match status" value="1"/>
</dbReference>
<comment type="similarity">
    <text evidence="1">Belongs to the carbon-nitrogen hydrolase superfamily. BTD/VNN family.</text>
</comment>
<dbReference type="InterPro" id="IPR003010">
    <property type="entry name" value="C-N_Hydrolase"/>
</dbReference>
<dbReference type="InterPro" id="IPR036526">
    <property type="entry name" value="C-N_Hydrolase_sf"/>
</dbReference>
<dbReference type="InterPro" id="IPR040154">
    <property type="entry name" value="Biotinidase/VNN"/>
</dbReference>
<protein>
    <recommendedName>
        <fullName evidence="4">CN hydrolase domain-containing protein</fullName>
    </recommendedName>
</protein>
<organism evidence="5 6">
    <name type="scientific">Polysphondylium violaceum</name>
    <dbReference type="NCBI Taxonomy" id="133409"/>
    <lineage>
        <taxon>Eukaryota</taxon>
        <taxon>Amoebozoa</taxon>
        <taxon>Evosea</taxon>
        <taxon>Eumycetozoa</taxon>
        <taxon>Dictyostelia</taxon>
        <taxon>Dictyosteliales</taxon>
        <taxon>Dictyosteliaceae</taxon>
        <taxon>Polysphondylium</taxon>
    </lineage>
</organism>
<evidence type="ECO:0000313" key="5">
    <source>
        <dbReference type="EMBL" id="KAF2068499.1"/>
    </source>
</evidence>
<keyword evidence="6" id="KW-1185">Reference proteome</keyword>
<dbReference type="InterPro" id="IPR043957">
    <property type="entry name" value="Vanin_C"/>
</dbReference>
<dbReference type="Proteomes" id="UP000695562">
    <property type="component" value="Unassembled WGS sequence"/>
</dbReference>
<evidence type="ECO:0000256" key="2">
    <source>
        <dbReference type="ARBA" id="ARBA00022801"/>
    </source>
</evidence>
<dbReference type="Pfam" id="PF19018">
    <property type="entry name" value="Vanin_C"/>
    <property type="match status" value="1"/>
</dbReference>
<dbReference type="Pfam" id="PF00795">
    <property type="entry name" value="CN_hydrolase"/>
    <property type="match status" value="1"/>
</dbReference>
<comment type="caution">
    <text evidence="5">The sequence shown here is derived from an EMBL/GenBank/DDBJ whole genome shotgun (WGS) entry which is preliminary data.</text>
</comment>